<dbReference type="SUPFAM" id="SSF53098">
    <property type="entry name" value="Ribonuclease H-like"/>
    <property type="match status" value="1"/>
</dbReference>
<sequence length="102" mass="11591">IVAWCTDASGESAKMRCLLVQKMPHLVVVDCWAHQINLIVGDIFKIKHHFVQIINDTLEVVKWFNNHGQALGLLQDAQMAKFGQILALILPVLTRWTSHYLS</sequence>
<gene>
    <name evidence="1" type="ORF">PAXRUDRAFT_110784</name>
</gene>
<dbReference type="EMBL" id="KN827583">
    <property type="protein sequence ID" value="KIK76263.1"/>
    <property type="molecule type" value="Genomic_DNA"/>
</dbReference>
<evidence type="ECO:0000313" key="1">
    <source>
        <dbReference type="EMBL" id="KIK76263.1"/>
    </source>
</evidence>
<keyword evidence="2" id="KW-1185">Reference proteome</keyword>
<name>A0A0D0CLT9_9AGAM</name>
<dbReference type="HOGENOM" id="CLU_148817_0_0_1"/>
<organism evidence="1 2">
    <name type="scientific">Paxillus rubicundulus Ve08.2h10</name>
    <dbReference type="NCBI Taxonomy" id="930991"/>
    <lineage>
        <taxon>Eukaryota</taxon>
        <taxon>Fungi</taxon>
        <taxon>Dikarya</taxon>
        <taxon>Basidiomycota</taxon>
        <taxon>Agaricomycotina</taxon>
        <taxon>Agaricomycetes</taxon>
        <taxon>Agaricomycetidae</taxon>
        <taxon>Boletales</taxon>
        <taxon>Paxilineae</taxon>
        <taxon>Paxillaceae</taxon>
        <taxon>Paxillus</taxon>
    </lineage>
</organism>
<dbReference type="Proteomes" id="UP000054538">
    <property type="component" value="Unassembled WGS sequence"/>
</dbReference>
<dbReference type="STRING" id="930991.A0A0D0CLT9"/>
<feature type="non-terminal residue" evidence="1">
    <location>
        <position position="1"/>
    </location>
</feature>
<dbReference type="InterPro" id="IPR012337">
    <property type="entry name" value="RNaseH-like_sf"/>
</dbReference>
<protein>
    <recommendedName>
        <fullName evidence="3">DUF659 domain-containing protein</fullName>
    </recommendedName>
</protein>
<reference evidence="2" key="2">
    <citation type="submission" date="2015-01" db="EMBL/GenBank/DDBJ databases">
        <title>Evolutionary Origins and Diversification of the Mycorrhizal Mutualists.</title>
        <authorList>
            <consortium name="DOE Joint Genome Institute"/>
            <consortium name="Mycorrhizal Genomics Consortium"/>
            <person name="Kohler A."/>
            <person name="Kuo A."/>
            <person name="Nagy L.G."/>
            <person name="Floudas D."/>
            <person name="Copeland A."/>
            <person name="Barry K.W."/>
            <person name="Cichocki N."/>
            <person name="Veneault-Fourrey C."/>
            <person name="LaButti K."/>
            <person name="Lindquist E.A."/>
            <person name="Lipzen A."/>
            <person name="Lundell T."/>
            <person name="Morin E."/>
            <person name="Murat C."/>
            <person name="Riley R."/>
            <person name="Ohm R."/>
            <person name="Sun H."/>
            <person name="Tunlid A."/>
            <person name="Henrissat B."/>
            <person name="Grigoriev I.V."/>
            <person name="Hibbett D.S."/>
            <person name="Martin F."/>
        </authorList>
    </citation>
    <scope>NUCLEOTIDE SEQUENCE [LARGE SCALE GENOMIC DNA]</scope>
    <source>
        <strain evidence="2">Ve08.2h10</strain>
    </source>
</reference>
<reference evidence="1 2" key="1">
    <citation type="submission" date="2014-04" db="EMBL/GenBank/DDBJ databases">
        <authorList>
            <consortium name="DOE Joint Genome Institute"/>
            <person name="Kuo A."/>
            <person name="Kohler A."/>
            <person name="Jargeat P."/>
            <person name="Nagy L.G."/>
            <person name="Floudas D."/>
            <person name="Copeland A."/>
            <person name="Barry K.W."/>
            <person name="Cichocki N."/>
            <person name="Veneault-Fourrey C."/>
            <person name="LaButti K."/>
            <person name="Lindquist E.A."/>
            <person name="Lipzen A."/>
            <person name="Lundell T."/>
            <person name="Morin E."/>
            <person name="Murat C."/>
            <person name="Sun H."/>
            <person name="Tunlid A."/>
            <person name="Henrissat B."/>
            <person name="Grigoriev I.V."/>
            <person name="Hibbett D.S."/>
            <person name="Martin F."/>
            <person name="Nordberg H.P."/>
            <person name="Cantor M.N."/>
            <person name="Hua S.X."/>
        </authorList>
    </citation>
    <scope>NUCLEOTIDE SEQUENCE [LARGE SCALE GENOMIC DNA]</scope>
    <source>
        <strain evidence="1 2">Ve08.2h10</strain>
    </source>
</reference>
<evidence type="ECO:0008006" key="3">
    <source>
        <dbReference type="Google" id="ProtNLM"/>
    </source>
</evidence>
<dbReference type="OrthoDB" id="2423954at2759"/>
<evidence type="ECO:0000313" key="2">
    <source>
        <dbReference type="Proteomes" id="UP000054538"/>
    </source>
</evidence>
<accession>A0A0D0CLT9</accession>
<dbReference type="AlphaFoldDB" id="A0A0D0CLT9"/>
<proteinExistence type="predicted"/>
<feature type="non-terminal residue" evidence="1">
    <location>
        <position position="102"/>
    </location>
</feature>
<dbReference type="InParanoid" id="A0A0D0CLT9"/>